<dbReference type="PANTHER" id="PTHR37845:SF1">
    <property type="entry name" value="SEQUENCE ORPHAN"/>
    <property type="match status" value="1"/>
</dbReference>
<keyword evidence="2" id="KW-1185">Reference proteome</keyword>
<dbReference type="AlphaFoldDB" id="A0A9N8DPW2"/>
<dbReference type="PANTHER" id="PTHR37845">
    <property type="entry name" value="SEQUENCE ORPHAN"/>
    <property type="match status" value="1"/>
</dbReference>
<dbReference type="OrthoDB" id="275936at2759"/>
<evidence type="ECO:0000313" key="2">
    <source>
        <dbReference type="Proteomes" id="UP001153069"/>
    </source>
</evidence>
<protein>
    <submittedName>
        <fullName evidence="1">Uncharacterized protein</fullName>
    </submittedName>
</protein>
<accession>A0A9N8DPW2</accession>
<dbReference type="Proteomes" id="UP001153069">
    <property type="component" value="Unassembled WGS sequence"/>
</dbReference>
<evidence type="ECO:0000313" key="1">
    <source>
        <dbReference type="EMBL" id="CAB9506484.1"/>
    </source>
</evidence>
<dbReference type="GO" id="GO:0005739">
    <property type="term" value="C:mitochondrion"/>
    <property type="evidence" value="ECO:0007669"/>
    <property type="project" value="TreeGrafter"/>
</dbReference>
<comment type="caution">
    <text evidence="1">The sequence shown here is derived from an EMBL/GenBank/DDBJ whole genome shotgun (WGS) entry which is preliminary data.</text>
</comment>
<dbReference type="EMBL" id="CAICTM010000267">
    <property type="protein sequence ID" value="CAB9506484.1"/>
    <property type="molecule type" value="Genomic_DNA"/>
</dbReference>
<organism evidence="1 2">
    <name type="scientific">Seminavis robusta</name>
    <dbReference type="NCBI Taxonomy" id="568900"/>
    <lineage>
        <taxon>Eukaryota</taxon>
        <taxon>Sar</taxon>
        <taxon>Stramenopiles</taxon>
        <taxon>Ochrophyta</taxon>
        <taxon>Bacillariophyta</taxon>
        <taxon>Bacillariophyceae</taxon>
        <taxon>Bacillariophycidae</taxon>
        <taxon>Naviculales</taxon>
        <taxon>Naviculaceae</taxon>
        <taxon>Seminavis</taxon>
    </lineage>
</organism>
<name>A0A9N8DPW2_9STRA</name>
<dbReference type="InterPro" id="IPR038781">
    <property type="entry name" value="C365.16-ike"/>
</dbReference>
<proteinExistence type="predicted"/>
<gene>
    <name evidence="1" type="ORF">SEMRO_268_G103750.1</name>
</gene>
<sequence>MVLTTNEVISDVLAAAGTAFCVAPAISILDQAIVQNASGTKSLGASLKDSVASMVRRPATFVRSPAFLLLWGVYGGTYVAVNLATSVCDKANATDHERHMVKFLGVSTVNIGLNVSKDKVFAKMFGQGTPRPVPMKSIGTFALRDSMTVFASFNLAPVVAESLAGAEVAGARTVAQLFCPVAMQWLSAPLHLLGLNWYNQPTVASSGERRSFIQKEYFTTALARSARIFPAFGVAPLINAPFRKFAKSIFCDTADFETRLPVPVAAATGTTALATSARR</sequence>
<reference evidence="1" key="1">
    <citation type="submission" date="2020-06" db="EMBL/GenBank/DDBJ databases">
        <authorList>
            <consortium name="Plant Systems Biology data submission"/>
        </authorList>
    </citation>
    <scope>NUCLEOTIDE SEQUENCE</scope>
    <source>
        <strain evidence="1">D6</strain>
    </source>
</reference>